<dbReference type="Proteomes" id="UP000033930">
    <property type="component" value="Unassembled WGS sequence"/>
</dbReference>
<evidence type="ECO:0008006" key="4">
    <source>
        <dbReference type="Google" id="ProtNLM"/>
    </source>
</evidence>
<feature type="signal peptide" evidence="1">
    <location>
        <begin position="1"/>
        <end position="23"/>
    </location>
</feature>
<keyword evidence="1" id="KW-0732">Signal</keyword>
<name>A0A0G0XR75_9BACT</name>
<accession>A0A0G0XR75</accession>
<gene>
    <name evidence="2" type="ORF">UU50_C0006G0013</name>
</gene>
<feature type="chain" id="PRO_5002535401" description="Lipoprotein" evidence="1">
    <location>
        <begin position="24"/>
        <end position="218"/>
    </location>
</feature>
<protein>
    <recommendedName>
        <fullName evidence="4">Lipoprotein</fullName>
    </recommendedName>
</protein>
<dbReference type="EMBL" id="LCAW01000006">
    <property type="protein sequence ID" value="KKR99410.1"/>
    <property type="molecule type" value="Genomic_DNA"/>
</dbReference>
<reference evidence="2 3" key="1">
    <citation type="journal article" date="2015" name="Nature">
        <title>rRNA introns, odd ribosomes, and small enigmatic genomes across a large radiation of phyla.</title>
        <authorList>
            <person name="Brown C.T."/>
            <person name="Hug L.A."/>
            <person name="Thomas B.C."/>
            <person name="Sharon I."/>
            <person name="Castelle C.J."/>
            <person name="Singh A."/>
            <person name="Wilkins M.J."/>
            <person name="Williams K.H."/>
            <person name="Banfield J.F."/>
        </authorList>
    </citation>
    <scope>NUCLEOTIDE SEQUENCE [LARGE SCALE GENOMIC DNA]</scope>
</reference>
<comment type="caution">
    <text evidence="2">The sequence shown here is derived from an EMBL/GenBank/DDBJ whole genome shotgun (WGS) entry which is preliminary data.</text>
</comment>
<evidence type="ECO:0000313" key="2">
    <source>
        <dbReference type="EMBL" id="KKR99410.1"/>
    </source>
</evidence>
<evidence type="ECO:0000256" key="1">
    <source>
        <dbReference type="SAM" id="SignalP"/>
    </source>
</evidence>
<organism evidence="2 3">
    <name type="scientific">Candidatus Uhrbacteria bacterium GW2011_GWC1_41_20</name>
    <dbReference type="NCBI Taxonomy" id="1618983"/>
    <lineage>
        <taxon>Bacteria</taxon>
        <taxon>Candidatus Uhriibacteriota</taxon>
    </lineage>
</organism>
<sequence>MKKYLIISFFIGALLFSSGCALTDSTLNSDEGYWKVTFTADVSVYNDGSISQSGGGPSACFADGYISSVMYFAVGGGSPVKQESFVTLNSVNCLSCSSEIVSNSTEIPIYLQAKLDVSGYEFTGDFVPEVNNELSVWMEEPVIYSIDVAYTCQGAPGVSSDYGSYISQIVSPFLTEVHHLVVEPDQLSTKTREGFAFPPAYLADIEFNILEEYITEIK</sequence>
<proteinExistence type="predicted"/>
<evidence type="ECO:0000313" key="3">
    <source>
        <dbReference type="Proteomes" id="UP000033930"/>
    </source>
</evidence>
<dbReference type="PROSITE" id="PS51257">
    <property type="entry name" value="PROKAR_LIPOPROTEIN"/>
    <property type="match status" value="1"/>
</dbReference>
<dbReference type="AlphaFoldDB" id="A0A0G0XR75"/>